<dbReference type="SUPFAM" id="SSF48498">
    <property type="entry name" value="Tetracyclin repressor-like, C-terminal domain"/>
    <property type="match status" value="1"/>
</dbReference>
<dbReference type="InterPro" id="IPR001647">
    <property type="entry name" value="HTH_TetR"/>
</dbReference>
<evidence type="ECO:0000256" key="3">
    <source>
        <dbReference type="SAM" id="MobiDB-lite"/>
    </source>
</evidence>
<feature type="domain" description="HTH tetR-type" evidence="4">
    <location>
        <begin position="227"/>
        <end position="287"/>
    </location>
</feature>
<dbReference type="InterPro" id="IPR050109">
    <property type="entry name" value="HTH-type_TetR-like_transc_reg"/>
</dbReference>
<sequence>MATPSDGRRRRSAASRVEILDAAEAEFVARGYADGSLRGVAARAGMSAPGVARHFADKEALYTAMVERINDRNLEAFRALGVADRPPREQVRLLLDRLLERRDEATLYTNLIGEARRPSHAGHAFVAEQLSGIEGLLGGSLGPEARAVQAGWEGLRLMWLYEPSRIDPWTSLDRRIAEVGDGAGYPPLTTVRDPALHDPVPRDPARPSQPPARRLGPGAAAADDTDLPLRDRIVRAAGVVFAAEGFRKARIRAIAAELDIPHTTLIYHFPTKEDLLREVLEAGGRPDQPRIASGDEARGLDYLREVYELAFAYPDAGDISRVRSALAFEAVDPYHPAQAYFVERYGRLIDRLRGVYREVQADGLLRPGVDPDEAGVWMLGLWEGLRIRSFYRDDQDAAELVRLEINRSLVDPARIVGSRQSDR</sequence>
<proteinExistence type="predicted"/>
<accession>A0ABP8E140</accession>
<protein>
    <recommendedName>
        <fullName evidence="4">HTH tetR-type domain-containing protein</fullName>
    </recommendedName>
</protein>
<dbReference type="Pfam" id="PF00440">
    <property type="entry name" value="TetR_N"/>
    <property type="match status" value="2"/>
</dbReference>
<evidence type="ECO:0000259" key="4">
    <source>
        <dbReference type="PROSITE" id="PS50977"/>
    </source>
</evidence>
<dbReference type="PANTHER" id="PTHR30055">
    <property type="entry name" value="HTH-TYPE TRANSCRIPTIONAL REGULATOR RUTR"/>
    <property type="match status" value="1"/>
</dbReference>
<keyword evidence="1 2" id="KW-0238">DNA-binding</keyword>
<feature type="DNA-binding region" description="H-T-H motif" evidence="2">
    <location>
        <begin position="36"/>
        <end position="55"/>
    </location>
</feature>
<dbReference type="Proteomes" id="UP001501594">
    <property type="component" value="Unassembled WGS sequence"/>
</dbReference>
<dbReference type="EMBL" id="BAABAU010000001">
    <property type="protein sequence ID" value="GAA4265920.1"/>
    <property type="molecule type" value="Genomic_DNA"/>
</dbReference>
<feature type="region of interest" description="Disordered" evidence="3">
    <location>
        <begin position="183"/>
        <end position="224"/>
    </location>
</feature>
<feature type="compositionally biased region" description="Basic and acidic residues" evidence="3">
    <location>
        <begin position="194"/>
        <end position="205"/>
    </location>
</feature>
<feature type="compositionally biased region" description="Low complexity" evidence="3">
    <location>
        <begin position="211"/>
        <end position="222"/>
    </location>
</feature>
<dbReference type="InterPro" id="IPR036271">
    <property type="entry name" value="Tet_transcr_reg_TetR-rel_C_sf"/>
</dbReference>
<evidence type="ECO:0000256" key="2">
    <source>
        <dbReference type="PROSITE-ProRule" id="PRU00335"/>
    </source>
</evidence>
<dbReference type="Gene3D" id="1.10.357.10">
    <property type="entry name" value="Tetracycline Repressor, domain 2"/>
    <property type="match status" value="2"/>
</dbReference>
<dbReference type="RefSeq" id="WP_344794699.1">
    <property type="nucleotide sequence ID" value="NZ_BAABAU010000001.1"/>
</dbReference>
<gene>
    <name evidence="5" type="ORF">GCM10022256_15320</name>
</gene>
<evidence type="ECO:0000313" key="5">
    <source>
        <dbReference type="EMBL" id="GAA4265920.1"/>
    </source>
</evidence>
<dbReference type="PANTHER" id="PTHR30055:SF226">
    <property type="entry name" value="HTH-TYPE TRANSCRIPTIONAL REGULATOR PKSA"/>
    <property type="match status" value="1"/>
</dbReference>
<dbReference type="PRINTS" id="PR00455">
    <property type="entry name" value="HTHTETR"/>
</dbReference>
<name>A0ABP8E140_9MICO</name>
<evidence type="ECO:0000313" key="6">
    <source>
        <dbReference type="Proteomes" id="UP001501594"/>
    </source>
</evidence>
<feature type="DNA-binding region" description="H-T-H motif" evidence="2">
    <location>
        <begin position="250"/>
        <end position="269"/>
    </location>
</feature>
<keyword evidence="6" id="KW-1185">Reference proteome</keyword>
<dbReference type="InterPro" id="IPR009057">
    <property type="entry name" value="Homeodomain-like_sf"/>
</dbReference>
<reference evidence="6" key="1">
    <citation type="journal article" date="2019" name="Int. J. Syst. Evol. Microbiol.">
        <title>The Global Catalogue of Microorganisms (GCM) 10K type strain sequencing project: providing services to taxonomists for standard genome sequencing and annotation.</title>
        <authorList>
            <consortium name="The Broad Institute Genomics Platform"/>
            <consortium name="The Broad Institute Genome Sequencing Center for Infectious Disease"/>
            <person name="Wu L."/>
            <person name="Ma J."/>
        </authorList>
    </citation>
    <scope>NUCLEOTIDE SEQUENCE [LARGE SCALE GENOMIC DNA]</scope>
    <source>
        <strain evidence="6">JCM 17442</strain>
    </source>
</reference>
<dbReference type="SUPFAM" id="SSF46689">
    <property type="entry name" value="Homeodomain-like"/>
    <property type="match status" value="2"/>
</dbReference>
<evidence type="ECO:0000256" key="1">
    <source>
        <dbReference type="ARBA" id="ARBA00023125"/>
    </source>
</evidence>
<organism evidence="5 6">
    <name type="scientific">Frondihabitans peucedani</name>
    <dbReference type="NCBI Taxonomy" id="598626"/>
    <lineage>
        <taxon>Bacteria</taxon>
        <taxon>Bacillati</taxon>
        <taxon>Actinomycetota</taxon>
        <taxon>Actinomycetes</taxon>
        <taxon>Micrococcales</taxon>
        <taxon>Microbacteriaceae</taxon>
        <taxon>Frondihabitans</taxon>
    </lineage>
</organism>
<feature type="domain" description="HTH tetR-type" evidence="4">
    <location>
        <begin position="13"/>
        <end position="73"/>
    </location>
</feature>
<comment type="caution">
    <text evidence="5">The sequence shown here is derived from an EMBL/GenBank/DDBJ whole genome shotgun (WGS) entry which is preliminary data.</text>
</comment>
<dbReference type="PROSITE" id="PS50977">
    <property type="entry name" value="HTH_TETR_2"/>
    <property type="match status" value="2"/>
</dbReference>